<sequence>MKVTLKEWNAVATWRWDMPEDEVCGICRVQFDGTCPTCKFPGDDCSLYSLPPSTSEPLGGLPPAHSEDYIPPRQPNRADDGDSNQEDLHIPPSHQPTFRPFFSLIQDAHSSEYHHPTVHYIFSDDDTDLVTEAALRALEDSQGSNSLRSSSNAHLRWREEVGADQETEALAKASSLPPPVPGVQEHYLVLDIQPSQFENTLNLPAETSNINTEGDPANSPPTPPPSITNEGPGPTPATSPPSNNTLRRPSPSHPFTITSAHSLSPSWQILNTRLCTAPTFDSSTNSPTTASASANNRTSSPVGGLMLEIEGTSGIHFNSSSIHRSPRDQHRLEEMMEQFEKRMEELRQIIAAGEVSVGGAGESRGGAEAAAEEPALEFNT</sequence>
<dbReference type="EMBL" id="LGRN01000135">
    <property type="protein sequence ID" value="OJD15839.1"/>
    <property type="molecule type" value="Genomic_DNA"/>
</dbReference>
<dbReference type="AlphaFoldDB" id="A0A1J9QI52"/>
<keyword evidence="4" id="KW-0862">Zinc</keyword>
<evidence type="ECO:0000313" key="10">
    <source>
        <dbReference type="Proteomes" id="UP000182235"/>
    </source>
</evidence>
<accession>A0A1J9QI52</accession>
<keyword evidence="2" id="KW-0863">Zinc-finger</keyword>
<dbReference type="Proteomes" id="UP000182235">
    <property type="component" value="Unassembled WGS sequence"/>
</dbReference>
<dbReference type="GO" id="GO:0031145">
    <property type="term" value="P:anaphase-promoting complex-dependent catabolic process"/>
    <property type="evidence" value="ECO:0007669"/>
    <property type="project" value="InterPro"/>
</dbReference>
<dbReference type="GO" id="GO:0005680">
    <property type="term" value="C:anaphase-promoting complex"/>
    <property type="evidence" value="ECO:0007669"/>
    <property type="project" value="InterPro"/>
</dbReference>
<dbReference type="OrthoDB" id="1681166at2759"/>
<evidence type="ECO:0000313" key="9">
    <source>
        <dbReference type="EMBL" id="OJD15839.1"/>
    </source>
</evidence>
<feature type="domain" description="Anaphase-promoting complex subunit 11 RING-H2 finger" evidence="8">
    <location>
        <begin position="21"/>
        <end position="47"/>
    </location>
</feature>
<feature type="region of interest" description="Disordered" evidence="7">
    <location>
        <begin position="206"/>
        <end position="259"/>
    </location>
</feature>
<evidence type="ECO:0000256" key="2">
    <source>
        <dbReference type="ARBA" id="ARBA00022771"/>
    </source>
</evidence>
<evidence type="ECO:0000256" key="1">
    <source>
        <dbReference type="ARBA" id="ARBA00022723"/>
    </source>
</evidence>
<keyword evidence="1" id="KW-0479">Metal-binding</keyword>
<feature type="compositionally biased region" description="Acidic residues" evidence="7">
    <location>
        <begin position="370"/>
        <end position="380"/>
    </location>
</feature>
<reference evidence="9 10" key="1">
    <citation type="submission" date="2015-07" db="EMBL/GenBank/DDBJ databases">
        <title>Emmonsia species relationships and genome sequence.</title>
        <authorList>
            <consortium name="The Broad Institute Genomics Platform"/>
            <person name="Cuomo C.A."/>
            <person name="Munoz J.F."/>
            <person name="Imamovic A."/>
            <person name="Priest M.E."/>
            <person name="Young S."/>
            <person name="Clay O.K."/>
            <person name="McEwen J.G."/>
        </authorList>
    </citation>
    <scope>NUCLEOTIDE SEQUENCE [LARGE SCALE GENOMIC DNA]</scope>
    <source>
        <strain evidence="9 10">UAMH 9510</strain>
    </source>
</reference>
<feature type="region of interest" description="Disordered" evidence="7">
    <location>
        <begin position="280"/>
        <end position="301"/>
    </location>
</feature>
<feature type="coiled-coil region" evidence="6">
    <location>
        <begin position="329"/>
        <end position="356"/>
    </location>
</feature>
<dbReference type="PANTHER" id="PTHR11210">
    <property type="entry name" value="RING BOX"/>
    <property type="match status" value="1"/>
</dbReference>
<dbReference type="Pfam" id="PF12861">
    <property type="entry name" value="zf-ANAPC11"/>
    <property type="match status" value="1"/>
</dbReference>
<evidence type="ECO:0000259" key="8">
    <source>
        <dbReference type="Pfam" id="PF12861"/>
    </source>
</evidence>
<dbReference type="InterPro" id="IPR024991">
    <property type="entry name" value="RING-H2_APC11"/>
</dbReference>
<feature type="region of interest" description="Disordered" evidence="7">
    <location>
        <begin position="358"/>
        <end position="380"/>
    </location>
</feature>
<feature type="compositionally biased region" description="Basic and acidic residues" evidence="7">
    <location>
        <begin position="65"/>
        <end position="80"/>
    </location>
</feature>
<feature type="compositionally biased region" description="Low complexity" evidence="7">
    <location>
        <begin position="282"/>
        <end position="301"/>
    </location>
</feature>
<evidence type="ECO:0000256" key="6">
    <source>
        <dbReference type="SAM" id="Coils"/>
    </source>
</evidence>
<dbReference type="Gene3D" id="3.30.40.10">
    <property type="entry name" value="Zinc/RING finger domain, C3HC4 (zinc finger)"/>
    <property type="match status" value="1"/>
</dbReference>
<keyword evidence="5" id="KW-0131">Cell cycle</keyword>
<dbReference type="GO" id="GO:0097602">
    <property type="term" value="F:cullin family protein binding"/>
    <property type="evidence" value="ECO:0007669"/>
    <property type="project" value="InterPro"/>
</dbReference>
<evidence type="ECO:0000256" key="5">
    <source>
        <dbReference type="ARBA" id="ARBA00023306"/>
    </source>
</evidence>
<dbReference type="InterPro" id="IPR051031">
    <property type="entry name" value="RING-box_E3_Ubiquitin_Ligase"/>
</dbReference>
<keyword evidence="3" id="KW-0833">Ubl conjugation pathway</keyword>
<dbReference type="SUPFAM" id="SSF57850">
    <property type="entry name" value="RING/U-box"/>
    <property type="match status" value="1"/>
</dbReference>
<evidence type="ECO:0000256" key="7">
    <source>
        <dbReference type="SAM" id="MobiDB-lite"/>
    </source>
</evidence>
<dbReference type="InterPro" id="IPR013083">
    <property type="entry name" value="Znf_RING/FYVE/PHD"/>
</dbReference>
<organism evidence="9 10">
    <name type="scientific">Emergomyces pasteurianus Ep9510</name>
    <dbReference type="NCBI Taxonomy" id="1447872"/>
    <lineage>
        <taxon>Eukaryota</taxon>
        <taxon>Fungi</taxon>
        <taxon>Dikarya</taxon>
        <taxon>Ascomycota</taxon>
        <taxon>Pezizomycotina</taxon>
        <taxon>Eurotiomycetes</taxon>
        <taxon>Eurotiomycetidae</taxon>
        <taxon>Onygenales</taxon>
        <taxon>Ajellomycetaceae</taxon>
        <taxon>Emergomyces</taxon>
    </lineage>
</organism>
<name>A0A1J9QI52_9EURO</name>
<keyword evidence="6" id="KW-0175">Coiled coil</keyword>
<proteinExistence type="predicted"/>
<feature type="region of interest" description="Disordered" evidence="7">
    <location>
        <begin position="54"/>
        <end position="93"/>
    </location>
</feature>
<dbReference type="GO" id="GO:0061630">
    <property type="term" value="F:ubiquitin protein ligase activity"/>
    <property type="evidence" value="ECO:0007669"/>
    <property type="project" value="InterPro"/>
</dbReference>
<evidence type="ECO:0000256" key="3">
    <source>
        <dbReference type="ARBA" id="ARBA00022786"/>
    </source>
</evidence>
<keyword evidence="10" id="KW-1185">Reference proteome</keyword>
<gene>
    <name evidence="9" type="ORF">AJ78_03936</name>
</gene>
<dbReference type="VEuPathDB" id="FungiDB:AJ78_03936"/>
<dbReference type="STRING" id="1447872.A0A1J9QI52"/>
<comment type="caution">
    <text evidence="9">The sequence shown here is derived from an EMBL/GenBank/DDBJ whole genome shotgun (WGS) entry which is preliminary data.</text>
</comment>
<protein>
    <recommendedName>
        <fullName evidence="8">Anaphase-promoting complex subunit 11 RING-H2 finger domain-containing protein</fullName>
    </recommendedName>
</protein>
<dbReference type="GO" id="GO:0008270">
    <property type="term" value="F:zinc ion binding"/>
    <property type="evidence" value="ECO:0007669"/>
    <property type="project" value="UniProtKB-KW"/>
</dbReference>
<evidence type="ECO:0000256" key="4">
    <source>
        <dbReference type="ARBA" id="ARBA00022833"/>
    </source>
</evidence>